<dbReference type="AlphaFoldDB" id="A0A392RAE5"/>
<dbReference type="Proteomes" id="UP000265520">
    <property type="component" value="Unassembled WGS sequence"/>
</dbReference>
<name>A0A392RAE5_9FABA</name>
<feature type="non-terminal residue" evidence="1">
    <location>
        <position position="1"/>
    </location>
</feature>
<reference evidence="1 2" key="1">
    <citation type="journal article" date="2018" name="Front. Plant Sci.">
        <title>Red Clover (Trifolium pratense) and Zigzag Clover (T. medium) - A Picture of Genomic Similarities and Differences.</title>
        <authorList>
            <person name="Dluhosova J."/>
            <person name="Istvanek J."/>
            <person name="Nedelnik J."/>
            <person name="Repkova J."/>
        </authorList>
    </citation>
    <scope>NUCLEOTIDE SEQUENCE [LARGE SCALE GENOMIC DNA]</scope>
    <source>
        <strain evidence="2">cv. 10/8</strain>
        <tissue evidence="1">Leaf</tissue>
    </source>
</reference>
<dbReference type="EMBL" id="LXQA010202650">
    <property type="protein sequence ID" value="MCI33229.1"/>
    <property type="molecule type" value="Genomic_DNA"/>
</dbReference>
<protein>
    <submittedName>
        <fullName evidence="1">Uncharacterized protein</fullName>
    </submittedName>
</protein>
<organism evidence="1 2">
    <name type="scientific">Trifolium medium</name>
    <dbReference type="NCBI Taxonomy" id="97028"/>
    <lineage>
        <taxon>Eukaryota</taxon>
        <taxon>Viridiplantae</taxon>
        <taxon>Streptophyta</taxon>
        <taxon>Embryophyta</taxon>
        <taxon>Tracheophyta</taxon>
        <taxon>Spermatophyta</taxon>
        <taxon>Magnoliopsida</taxon>
        <taxon>eudicotyledons</taxon>
        <taxon>Gunneridae</taxon>
        <taxon>Pentapetalae</taxon>
        <taxon>rosids</taxon>
        <taxon>fabids</taxon>
        <taxon>Fabales</taxon>
        <taxon>Fabaceae</taxon>
        <taxon>Papilionoideae</taxon>
        <taxon>50 kb inversion clade</taxon>
        <taxon>NPAAA clade</taxon>
        <taxon>Hologalegina</taxon>
        <taxon>IRL clade</taxon>
        <taxon>Trifolieae</taxon>
        <taxon>Trifolium</taxon>
    </lineage>
</organism>
<accession>A0A392RAE5</accession>
<evidence type="ECO:0000313" key="1">
    <source>
        <dbReference type="EMBL" id="MCI33229.1"/>
    </source>
</evidence>
<evidence type="ECO:0000313" key="2">
    <source>
        <dbReference type="Proteomes" id="UP000265520"/>
    </source>
</evidence>
<keyword evidence="2" id="KW-1185">Reference proteome</keyword>
<proteinExistence type="predicted"/>
<sequence length="74" mass="8751">RSKDANKLQKLKSFRGCEHQTLSKFVSEREDVLEVHIRVDKEEERKYNVAVKAVVLFTKNVRKFILLIKAWSGY</sequence>
<comment type="caution">
    <text evidence="1">The sequence shown here is derived from an EMBL/GenBank/DDBJ whole genome shotgun (WGS) entry which is preliminary data.</text>
</comment>